<reference evidence="6" key="1">
    <citation type="submission" date="2021-11" db="EMBL/GenBank/DDBJ databases">
        <title>Vibrio ZSDE26 sp. nov. and Vibrio ZSDZ34 sp. nov., isolated from coastal seawater in Qingdao.</title>
        <authorList>
            <person name="Zhang P."/>
        </authorList>
    </citation>
    <scope>NUCLEOTIDE SEQUENCE</scope>
    <source>
        <strain evidence="6">ZSDE26</strain>
    </source>
</reference>
<evidence type="ECO:0000256" key="4">
    <source>
        <dbReference type="ARBA" id="ARBA00023163"/>
    </source>
</evidence>
<keyword evidence="3" id="KW-0238">DNA-binding</keyword>
<keyword evidence="7" id="KW-1185">Reference proteome</keyword>
<evidence type="ECO:0000313" key="6">
    <source>
        <dbReference type="EMBL" id="MCK6264446.1"/>
    </source>
</evidence>
<dbReference type="InterPro" id="IPR005119">
    <property type="entry name" value="LysR_subst-bd"/>
</dbReference>
<evidence type="ECO:0000313" key="7">
    <source>
        <dbReference type="Proteomes" id="UP001139559"/>
    </source>
</evidence>
<dbReference type="PROSITE" id="PS50931">
    <property type="entry name" value="HTH_LYSR"/>
    <property type="match status" value="1"/>
</dbReference>
<dbReference type="Pfam" id="PF03466">
    <property type="entry name" value="LysR_substrate"/>
    <property type="match status" value="1"/>
</dbReference>
<feature type="domain" description="HTH lysR-type" evidence="5">
    <location>
        <begin position="12"/>
        <end position="69"/>
    </location>
</feature>
<dbReference type="InterPro" id="IPR036390">
    <property type="entry name" value="WH_DNA-bd_sf"/>
</dbReference>
<comment type="caution">
    <text evidence="6">The sequence shown here is derived from an EMBL/GenBank/DDBJ whole genome shotgun (WGS) entry which is preliminary data.</text>
</comment>
<dbReference type="InterPro" id="IPR036388">
    <property type="entry name" value="WH-like_DNA-bd_sf"/>
</dbReference>
<gene>
    <name evidence="6" type="ORF">KP803_14285</name>
</gene>
<name>A0A9X1XL53_9VIBR</name>
<accession>A0A9X1XL53</accession>
<evidence type="ECO:0000256" key="3">
    <source>
        <dbReference type="ARBA" id="ARBA00023125"/>
    </source>
</evidence>
<dbReference type="GO" id="GO:0003700">
    <property type="term" value="F:DNA-binding transcription factor activity"/>
    <property type="evidence" value="ECO:0007669"/>
    <property type="project" value="InterPro"/>
</dbReference>
<dbReference type="Gene3D" id="1.10.10.10">
    <property type="entry name" value="Winged helix-like DNA-binding domain superfamily/Winged helix DNA-binding domain"/>
    <property type="match status" value="1"/>
</dbReference>
<protein>
    <submittedName>
        <fullName evidence="6">LysR family transcriptional regulator</fullName>
    </submittedName>
</protein>
<dbReference type="Proteomes" id="UP001139559">
    <property type="component" value="Unassembled WGS sequence"/>
</dbReference>
<keyword evidence="4" id="KW-0804">Transcription</keyword>
<dbReference type="Gene3D" id="3.40.190.10">
    <property type="entry name" value="Periplasmic binding protein-like II"/>
    <property type="match status" value="2"/>
</dbReference>
<dbReference type="Pfam" id="PF00126">
    <property type="entry name" value="HTH_1"/>
    <property type="match status" value="1"/>
</dbReference>
<dbReference type="SUPFAM" id="SSF46785">
    <property type="entry name" value="Winged helix' DNA-binding domain"/>
    <property type="match status" value="1"/>
</dbReference>
<dbReference type="GO" id="GO:0003677">
    <property type="term" value="F:DNA binding"/>
    <property type="evidence" value="ECO:0007669"/>
    <property type="project" value="UniProtKB-KW"/>
</dbReference>
<sequence>MRNDELTALRELDFNLLKTLLVLLEQKHITKSAELLFITQPAVSKQLAKLREMFDDPLLVRVGNQLVLTQKAKSIHEKVAGLCEQFRDLIAPDTLNLAEVNQSVTIMLSDYGSPHWMTKIVKRVSQEAPNVTLTCKSWNQENINKLITGEINFALGTLPERHDDYESEQIGELPSSLIANKEHRLFSGEKVENLIENYPIVKIRGSHKHDATYSHLVKNNQVLLDEATLWLALETLKHTEAFLIGPSKFINEIDDSRYFQSRELPMLKLMPVVLSWSRGLTNDLFYCWMKDTIVDIGKGIMNEI</sequence>
<keyword evidence="2" id="KW-0805">Transcription regulation</keyword>
<organism evidence="6 7">
    <name type="scientific">Vibrio amylolyticus</name>
    <dbReference type="NCBI Taxonomy" id="2847292"/>
    <lineage>
        <taxon>Bacteria</taxon>
        <taxon>Pseudomonadati</taxon>
        <taxon>Pseudomonadota</taxon>
        <taxon>Gammaproteobacteria</taxon>
        <taxon>Vibrionales</taxon>
        <taxon>Vibrionaceae</taxon>
        <taxon>Vibrio</taxon>
    </lineage>
</organism>
<dbReference type="InterPro" id="IPR000847">
    <property type="entry name" value="LysR_HTH_N"/>
</dbReference>
<comment type="similarity">
    <text evidence="1">Belongs to the LysR transcriptional regulatory family.</text>
</comment>
<dbReference type="InterPro" id="IPR050389">
    <property type="entry name" value="LysR-type_TF"/>
</dbReference>
<dbReference type="PANTHER" id="PTHR30118">
    <property type="entry name" value="HTH-TYPE TRANSCRIPTIONAL REGULATOR LEUO-RELATED"/>
    <property type="match status" value="1"/>
</dbReference>
<dbReference type="EMBL" id="JAJHVV010000008">
    <property type="protein sequence ID" value="MCK6264446.1"/>
    <property type="molecule type" value="Genomic_DNA"/>
</dbReference>
<evidence type="ECO:0000256" key="1">
    <source>
        <dbReference type="ARBA" id="ARBA00009437"/>
    </source>
</evidence>
<evidence type="ECO:0000256" key="2">
    <source>
        <dbReference type="ARBA" id="ARBA00023015"/>
    </source>
</evidence>
<evidence type="ECO:0000259" key="5">
    <source>
        <dbReference type="PROSITE" id="PS50931"/>
    </source>
</evidence>
<dbReference type="PANTHER" id="PTHR30118:SF7">
    <property type="entry name" value="TRANSCRIPTIONAL REGULATOR LYSR FAMILY"/>
    <property type="match status" value="1"/>
</dbReference>
<dbReference type="PRINTS" id="PR00039">
    <property type="entry name" value="HTHLYSR"/>
</dbReference>
<dbReference type="RefSeq" id="WP_248009519.1">
    <property type="nucleotide sequence ID" value="NZ_JAJHVV010000008.1"/>
</dbReference>
<dbReference type="AlphaFoldDB" id="A0A9X1XL53"/>
<proteinExistence type="inferred from homology"/>
<dbReference type="SUPFAM" id="SSF53850">
    <property type="entry name" value="Periplasmic binding protein-like II"/>
    <property type="match status" value="1"/>
</dbReference>